<dbReference type="AlphaFoldDB" id="A0A5B8YMC7"/>
<dbReference type="OrthoDB" id="9788959at2"/>
<sequence>MKKILIAIDYNPSSQKVAETGYELAQLMGGEVCLIHVMAEIAHYGMQYPTFMGYDGYDAGAIDIEMMNEMHKVTEEYLKSAAKHLNDPAVITHLTEGDAANAILEYAAQWNASLIVMGTHSHSALEKLLMGTVASKVIEKTKIPVYLVPVKKD</sequence>
<name>A0A5B8YMC7_9FLAO</name>
<dbReference type="Proteomes" id="UP000321954">
    <property type="component" value="Chromosome"/>
</dbReference>
<dbReference type="EMBL" id="CP042476">
    <property type="protein sequence ID" value="QED36919.1"/>
    <property type="molecule type" value="Genomic_DNA"/>
</dbReference>
<keyword evidence="2" id="KW-0963">Cytoplasm</keyword>
<evidence type="ECO:0000313" key="4">
    <source>
        <dbReference type="EMBL" id="QED36919.1"/>
    </source>
</evidence>
<proteinExistence type="inferred from homology"/>
<comment type="similarity">
    <text evidence="1 2">Belongs to the universal stress protein A family.</text>
</comment>
<keyword evidence="5" id="KW-1185">Reference proteome</keyword>
<evidence type="ECO:0000256" key="2">
    <source>
        <dbReference type="PIRNR" id="PIRNR006276"/>
    </source>
</evidence>
<dbReference type="PANTHER" id="PTHR46268">
    <property type="entry name" value="STRESS RESPONSE PROTEIN NHAX"/>
    <property type="match status" value="1"/>
</dbReference>
<dbReference type="GO" id="GO:0005737">
    <property type="term" value="C:cytoplasm"/>
    <property type="evidence" value="ECO:0007669"/>
    <property type="project" value="UniProtKB-SubCell"/>
</dbReference>
<dbReference type="Pfam" id="PF00582">
    <property type="entry name" value="Usp"/>
    <property type="match status" value="1"/>
</dbReference>
<dbReference type="SUPFAM" id="SSF52402">
    <property type="entry name" value="Adenine nucleotide alpha hydrolases-like"/>
    <property type="match status" value="1"/>
</dbReference>
<dbReference type="Gene3D" id="3.40.50.620">
    <property type="entry name" value="HUPs"/>
    <property type="match status" value="1"/>
</dbReference>
<dbReference type="RefSeq" id="WP_146831220.1">
    <property type="nucleotide sequence ID" value="NZ_CP042476.1"/>
</dbReference>
<dbReference type="InterPro" id="IPR006016">
    <property type="entry name" value="UspA"/>
</dbReference>
<gene>
    <name evidence="4" type="ORF">FK178_03965</name>
</gene>
<evidence type="ECO:0000313" key="5">
    <source>
        <dbReference type="Proteomes" id="UP000321954"/>
    </source>
</evidence>
<dbReference type="KEGG" id="anp:FK178_03965"/>
<evidence type="ECO:0000259" key="3">
    <source>
        <dbReference type="Pfam" id="PF00582"/>
    </source>
</evidence>
<organism evidence="4 5">
    <name type="scientific">Antarcticibacterium arcticum</name>
    <dbReference type="NCBI Taxonomy" id="2585771"/>
    <lineage>
        <taxon>Bacteria</taxon>
        <taxon>Pseudomonadati</taxon>
        <taxon>Bacteroidota</taxon>
        <taxon>Flavobacteriia</taxon>
        <taxon>Flavobacteriales</taxon>
        <taxon>Flavobacteriaceae</taxon>
        <taxon>Antarcticibacterium</taxon>
    </lineage>
</organism>
<dbReference type="PANTHER" id="PTHR46268:SF15">
    <property type="entry name" value="UNIVERSAL STRESS PROTEIN HP_0031"/>
    <property type="match status" value="1"/>
</dbReference>
<evidence type="ECO:0000256" key="1">
    <source>
        <dbReference type="ARBA" id="ARBA00008791"/>
    </source>
</evidence>
<dbReference type="InterPro" id="IPR006015">
    <property type="entry name" value="Universal_stress_UspA"/>
</dbReference>
<dbReference type="PRINTS" id="PR01438">
    <property type="entry name" value="UNVRSLSTRESS"/>
</dbReference>
<dbReference type="PIRSF" id="PIRSF006276">
    <property type="entry name" value="UspA"/>
    <property type="match status" value="1"/>
</dbReference>
<reference evidence="4 5" key="1">
    <citation type="submission" date="2019-08" db="EMBL/GenBank/DDBJ databases">
        <title>Antarcticibacterium arcticum sp. nov., a bacterium isolated from marine sediment of the Canadian Beaufort Sea.</title>
        <authorList>
            <person name="Lee Y.M."/>
            <person name="Baek K."/>
            <person name="Lee D.-H."/>
            <person name="Shin S.C."/>
            <person name="Jin Y.K."/>
            <person name="Park Y."/>
        </authorList>
    </citation>
    <scope>NUCLEOTIDE SEQUENCE [LARGE SCALE GENOMIC DNA]</scope>
    <source>
        <strain evidence="4 5">PAMC 28998</strain>
    </source>
</reference>
<feature type="domain" description="UspA" evidence="3">
    <location>
        <begin position="1"/>
        <end position="149"/>
    </location>
</feature>
<dbReference type="InterPro" id="IPR014729">
    <property type="entry name" value="Rossmann-like_a/b/a_fold"/>
</dbReference>
<protein>
    <recommendedName>
        <fullName evidence="2">Universal stress protein</fullName>
    </recommendedName>
</protein>
<comment type="subcellular location">
    <subcellularLocation>
        <location evidence="2">Cytoplasm</location>
    </subcellularLocation>
</comment>
<dbReference type="CDD" id="cd00293">
    <property type="entry name" value="USP-like"/>
    <property type="match status" value="1"/>
</dbReference>
<accession>A0A5B8YMC7</accession>